<dbReference type="Pfam" id="PF05049">
    <property type="entry name" value="IIGP"/>
    <property type="match status" value="1"/>
</dbReference>
<gene>
    <name evidence="8" type="ORF">V5O48_015082</name>
</gene>
<evidence type="ECO:0000256" key="1">
    <source>
        <dbReference type="ARBA" id="ARBA00005429"/>
    </source>
</evidence>
<evidence type="ECO:0000256" key="2">
    <source>
        <dbReference type="ARBA" id="ARBA00022741"/>
    </source>
</evidence>
<dbReference type="InterPro" id="IPR007743">
    <property type="entry name" value="Immunity-related_GTPase-like"/>
</dbReference>
<dbReference type="EMBL" id="JBAHYK010001733">
    <property type="protein sequence ID" value="KAL0566917.1"/>
    <property type="molecule type" value="Genomic_DNA"/>
</dbReference>
<dbReference type="Gene3D" id="3.40.50.300">
    <property type="entry name" value="P-loop containing nucleotide triphosphate hydrolases"/>
    <property type="match status" value="1"/>
</dbReference>
<feature type="transmembrane region" description="Helical" evidence="6">
    <location>
        <begin position="41"/>
        <end position="61"/>
    </location>
</feature>
<keyword evidence="6" id="KW-0472">Membrane</keyword>
<dbReference type="SUPFAM" id="SSF52540">
    <property type="entry name" value="P-loop containing nucleoside triphosphate hydrolases"/>
    <property type="match status" value="1"/>
</dbReference>
<reference evidence="8 9" key="1">
    <citation type="submission" date="2024-02" db="EMBL/GenBank/DDBJ databases">
        <title>A draft genome for the cacao thread blight pathogen Marasmius crinis-equi.</title>
        <authorList>
            <person name="Cohen S.P."/>
            <person name="Baruah I.K."/>
            <person name="Amoako-Attah I."/>
            <person name="Bukari Y."/>
            <person name="Meinhardt L.W."/>
            <person name="Bailey B.A."/>
        </authorList>
    </citation>
    <scope>NUCLEOTIDE SEQUENCE [LARGE SCALE GENOMIC DNA]</scope>
    <source>
        <strain evidence="8 9">GH-76</strain>
    </source>
</reference>
<dbReference type="InterPro" id="IPR027417">
    <property type="entry name" value="P-loop_NTPase"/>
</dbReference>
<protein>
    <recommendedName>
        <fullName evidence="7">IRG-type G domain-containing protein</fullName>
    </recommendedName>
</protein>
<evidence type="ECO:0000256" key="4">
    <source>
        <dbReference type="ARBA" id="ARBA00023134"/>
    </source>
</evidence>
<comment type="caution">
    <text evidence="8">The sequence shown here is derived from an EMBL/GenBank/DDBJ whole genome shotgun (WGS) entry which is preliminary data.</text>
</comment>
<evidence type="ECO:0000256" key="3">
    <source>
        <dbReference type="ARBA" id="ARBA00022801"/>
    </source>
</evidence>
<proteinExistence type="inferred from homology"/>
<feature type="domain" description="IRG-type G" evidence="7">
    <location>
        <begin position="128"/>
        <end position="339"/>
    </location>
</feature>
<evidence type="ECO:0000259" key="7">
    <source>
        <dbReference type="PROSITE" id="PS51716"/>
    </source>
</evidence>
<dbReference type="InterPro" id="IPR030385">
    <property type="entry name" value="G_IRG_dom"/>
</dbReference>
<organism evidence="8 9">
    <name type="scientific">Marasmius crinis-equi</name>
    <dbReference type="NCBI Taxonomy" id="585013"/>
    <lineage>
        <taxon>Eukaryota</taxon>
        <taxon>Fungi</taxon>
        <taxon>Dikarya</taxon>
        <taxon>Basidiomycota</taxon>
        <taxon>Agaricomycotina</taxon>
        <taxon>Agaricomycetes</taxon>
        <taxon>Agaricomycetidae</taxon>
        <taxon>Agaricales</taxon>
        <taxon>Marasmiineae</taxon>
        <taxon>Marasmiaceae</taxon>
        <taxon>Marasmius</taxon>
    </lineage>
</organism>
<keyword evidence="2" id="KW-0547">Nucleotide-binding</keyword>
<comment type="similarity">
    <text evidence="1">Belongs to the TRAFAC class dynamin-like GTPase superfamily. IRG family.</text>
</comment>
<keyword evidence="5" id="KW-0175">Coiled coil</keyword>
<dbReference type="PROSITE" id="PS51716">
    <property type="entry name" value="G_IRG"/>
    <property type="match status" value="1"/>
</dbReference>
<keyword evidence="6" id="KW-0812">Transmembrane</keyword>
<keyword evidence="6" id="KW-1133">Transmembrane helix</keyword>
<evidence type="ECO:0000313" key="9">
    <source>
        <dbReference type="Proteomes" id="UP001465976"/>
    </source>
</evidence>
<dbReference type="Proteomes" id="UP001465976">
    <property type="component" value="Unassembled WGS sequence"/>
</dbReference>
<keyword evidence="9" id="KW-1185">Reference proteome</keyword>
<dbReference type="PANTHER" id="PTHR32341:SF10">
    <property type="entry name" value="INTERFERON-INDUCIBLE GTPASE 5"/>
    <property type="match status" value="1"/>
</dbReference>
<accession>A0ABR3EVH3</accession>
<dbReference type="PANTHER" id="PTHR32341">
    <property type="entry name" value="INTERFERON-INDUCIBLE GTPASE"/>
    <property type="match status" value="1"/>
</dbReference>
<feature type="coiled-coil region" evidence="5">
    <location>
        <begin position="72"/>
        <end position="99"/>
    </location>
</feature>
<sequence length="378" mass="42182">MSWRLASHRGIYKEVVVLGESPSLLPPTVSHHPHTTKSYRLAIASIVAGVATLLPTLVGLFRNQDFEPNPTVNQMDKLLEDKAAELKEKEATLAQDREALRTGKFCPVELPTPEQYSKAKQSYAYEPGKFHLAIAGSSGTGKSSMINAIRGMRDVGENAAAVGIVETTSQMQRYREPDDSLPFVWFDVPGAGTLNVPGWTYFNDKGLYLLDAIIVLYNDRFTNIDIAIIQNCICYNIPYYIVRSRSDQHIQNVATATMVATDEEDPSEADIRRAKADYEAQTRENVRQNLRNAGLPMSSKAYLVSNRCLRSLVMAKKAGRPTSSLRSPFMLDEENLLNDLLLDAAARRSPRSYQSVTSGEVRDNINSMIDERRSQFRG</sequence>
<keyword evidence="3" id="KW-0378">Hydrolase</keyword>
<keyword evidence="4" id="KW-0342">GTP-binding</keyword>
<evidence type="ECO:0000256" key="5">
    <source>
        <dbReference type="SAM" id="Coils"/>
    </source>
</evidence>
<evidence type="ECO:0000313" key="8">
    <source>
        <dbReference type="EMBL" id="KAL0566917.1"/>
    </source>
</evidence>
<dbReference type="InterPro" id="IPR051515">
    <property type="entry name" value="IRG"/>
</dbReference>
<name>A0ABR3EVH3_9AGAR</name>
<evidence type="ECO:0000256" key="6">
    <source>
        <dbReference type="SAM" id="Phobius"/>
    </source>
</evidence>